<dbReference type="RefSeq" id="XP_037202857.1">
    <property type="nucleotide sequence ID" value="XM_037342889.1"/>
</dbReference>
<dbReference type="FunFam" id="3.30.70.100:FF:000001">
    <property type="entry name" value="ATPase copper transporting beta"/>
    <property type="match status" value="1"/>
</dbReference>
<feature type="compositionally biased region" description="Low complexity" evidence="3">
    <location>
        <begin position="24"/>
        <end position="34"/>
    </location>
</feature>
<dbReference type="InterPro" id="IPR036163">
    <property type="entry name" value="HMA_dom_sf"/>
</dbReference>
<dbReference type="InterPro" id="IPR006121">
    <property type="entry name" value="HMA_dom"/>
</dbReference>
<evidence type="ECO:0000256" key="1">
    <source>
        <dbReference type="ARBA" id="ARBA00022723"/>
    </source>
</evidence>
<name>A0A8H5VIZ6_9HYPO</name>
<keyword evidence="1" id="KW-0479">Metal-binding</keyword>
<reference evidence="5 6" key="1">
    <citation type="submission" date="2020-05" db="EMBL/GenBank/DDBJ databases">
        <title>Identification and distribution of gene clusters putatively required for synthesis of sphingolipid metabolism inhibitors in phylogenetically diverse species of the filamentous fungus Fusarium.</title>
        <authorList>
            <person name="Kim H.-S."/>
            <person name="Busman M."/>
            <person name="Brown D.W."/>
            <person name="Divon H."/>
            <person name="Uhlig S."/>
            <person name="Proctor R.H."/>
        </authorList>
    </citation>
    <scope>NUCLEOTIDE SEQUENCE [LARGE SCALE GENOMIC DNA]</scope>
    <source>
        <strain evidence="5 6">NRRL 66243</strain>
    </source>
</reference>
<organism evidence="5 6">
    <name type="scientific">Fusarium tjaetaba</name>
    <dbReference type="NCBI Taxonomy" id="1567544"/>
    <lineage>
        <taxon>Eukaryota</taxon>
        <taxon>Fungi</taxon>
        <taxon>Dikarya</taxon>
        <taxon>Ascomycota</taxon>
        <taxon>Pezizomycotina</taxon>
        <taxon>Sordariomycetes</taxon>
        <taxon>Hypocreomycetidae</taxon>
        <taxon>Hypocreales</taxon>
        <taxon>Nectriaceae</taxon>
        <taxon>Fusarium</taxon>
        <taxon>Fusarium fujikuroi species complex</taxon>
    </lineage>
</organism>
<keyword evidence="6" id="KW-1185">Reference proteome</keyword>
<feature type="compositionally biased region" description="Polar residues" evidence="3">
    <location>
        <begin position="456"/>
        <end position="474"/>
    </location>
</feature>
<feature type="region of interest" description="Disordered" evidence="3">
    <location>
        <begin position="443"/>
        <end position="474"/>
    </location>
</feature>
<dbReference type="AlphaFoldDB" id="A0A8H5VIZ6"/>
<evidence type="ECO:0000256" key="3">
    <source>
        <dbReference type="SAM" id="MobiDB-lite"/>
    </source>
</evidence>
<keyword evidence="2" id="KW-0175">Coiled coil</keyword>
<dbReference type="Gene3D" id="3.30.70.100">
    <property type="match status" value="1"/>
</dbReference>
<evidence type="ECO:0000313" key="6">
    <source>
        <dbReference type="Proteomes" id="UP000530670"/>
    </source>
</evidence>
<dbReference type="PANTHER" id="PTHR37012:SF2">
    <property type="entry name" value="BZIP DOMAIN-CONTAINING PROTEIN-RELATED"/>
    <property type="match status" value="1"/>
</dbReference>
<dbReference type="CDD" id="cd14688">
    <property type="entry name" value="bZIP_YAP"/>
    <property type="match status" value="1"/>
</dbReference>
<dbReference type="SUPFAM" id="SSF55008">
    <property type="entry name" value="HMA, heavy metal-associated domain"/>
    <property type="match status" value="1"/>
</dbReference>
<dbReference type="CDD" id="cd00371">
    <property type="entry name" value="HMA"/>
    <property type="match status" value="1"/>
</dbReference>
<sequence>MPSKEGKPTSAASTRRRTNDDASGSDSSQFKSSSRVNKRTDSDRKRTQNRIAQKCLRERRAASDRHIANMLEAMQFATETDQAKQYSKLLDTQVKLVKDNQEMEDALFRMRKKLLSLSNAAANAAEDPVFDMIFGRQAPREDSTGDEQRQEVVEEDSAEINQPIVPDMELEAAAPAIDTTSPETPGAVASVQLDASTDTLDTIHVMFDNYMLPRAESDPQLSQAGSIECSFTFDESDLLQTGAFLQPLEESSSQCNMFGDATSAPPQNLHAMLQVSPWDMYSFAPTQKLTVYSGVEFSRKILQAASICVSRIRQMALARYLSTDLITKQVAVATVNMLGTNSGLHQYLYDVNGAACMERTVYWRLTGARRSLVPEPFRPTPLQCSSLATSIGPVIDFVNWPEIRDQLILAGGNVDMDAFSRDIVLNTVIEVPGRKLAVNVFGQHRHQRGRQEDDMQNTSLGSNSNCSPVSTSTSGIKIPTSALDEGWVYFEIDRTDSDFQSWAADPVEEALSRRLWRKVQQLTKGIDPNLFLQNENWLEDAPRNTPLESALRRINPKLCAETTRLGRLLGDTPSWKLNKELANKYPVLDFSSIAETGDDMLPSYSPGFIGQYRPESDVKDMNCNREAKSPTTSNRYSACVLSLKGITCGACIAQIEATVNEIPGVTSCRVSLALSRAIIEYNGDLVQPLAMVSSIQGTGYDAWEQPPSQGHRNLQETLKTLEESEAAWNQTNKQLRSNFGITRSLSATIFAVSVAGTYARRPI</sequence>
<dbReference type="InterPro" id="IPR017969">
    <property type="entry name" value="Heavy-metal-associated_CS"/>
</dbReference>
<feature type="coiled-coil region" evidence="2">
    <location>
        <begin position="711"/>
        <end position="738"/>
    </location>
</feature>
<evidence type="ECO:0000259" key="4">
    <source>
        <dbReference type="PROSITE" id="PS50846"/>
    </source>
</evidence>
<accession>A0A8H5VIZ6</accession>
<gene>
    <name evidence="5" type="ORF">FTJAE_10083</name>
</gene>
<dbReference type="PROSITE" id="PS50846">
    <property type="entry name" value="HMA_2"/>
    <property type="match status" value="1"/>
</dbReference>
<dbReference type="OrthoDB" id="4161589at2759"/>
<dbReference type="Pfam" id="PF00403">
    <property type="entry name" value="HMA"/>
    <property type="match status" value="1"/>
</dbReference>
<dbReference type="EMBL" id="JAAQRI010000232">
    <property type="protein sequence ID" value="KAF5625186.1"/>
    <property type="molecule type" value="Genomic_DNA"/>
</dbReference>
<dbReference type="PROSITE" id="PS01047">
    <property type="entry name" value="HMA_1"/>
    <property type="match status" value="1"/>
</dbReference>
<proteinExistence type="predicted"/>
<evidence type="ECO:0000313" key="5">
    <source>
        <dbReference type="EMBL" id="KAF5625186.1"/>
    </source>
</evidence>
<feature type="region of interest" description="Disordered" evidence="3">
    <location>
        <begin position="1"/>
        <end position="53"/>
    </location>
</feature>
<dbReference type="GO" id="GO:0046872">
    <property type="term" value="F:metal ion binding"/>
    <property type="evidence" value="ECO:0007669"/>
    <property type="project" value="UniProtKB-KW"/>
</dbReference>
<dbReference type="GeneID" id="59295159"/>
<dbReference type="Proteomes" id="UP000530670">
    <property type="component" value="Unassembled WGS sequence"/>
</dbReference>
<feature type="domain" description="HMA" evidence="4">
    <location>
        <begin position="637"/>
        <end position="703"/>
    </location>
</feature>
<evidence type="ECO:0000256" key="2">
    <source>
        <dbReference type="SAM" id="Coils"/>
    </source>
</evidence>
<dbReference type="PANTHER" id="PTHR37012">
    <property type="entry name" value="B-ZIP TRANSCRIPTION FACTOR (EUROFUNG)-RELATED"/>
    <property type="match status" value="1"/>
</dbReference>
<protein>
    <submittedName>
        <fullName evidence="5">Heavy metal translocating p-type ATPase</fullName>
    </submittedName>
</protein>
<comment type="caution">
    <text evidence="5">The sequence shown here is derived from an EMBL/GenBank/DDBJ whole genome shotgun (WGS) entry which is preliminary data.</text>
</comment>